<keyword evidence="1" id="KW-1015">Disulfide bond</keyword>
<dbReference type="PROSITE" id="PS51257">
    <property type="entry name" value="PROKAR_LIPOPROTEIN"/>
    <property type="match status" value="1"/>
</dbReference>
<evidence type="ECO:0000313" key="5">
    <source>
        <dbReference type="Proteomes" id="UP000828390"/>
    </source>
</evidence>
<gene>
    <name evidence="4" type="ORF">DPMN_070087</name>
</gene>
<feature type="chain" id="PRO_5038426922" description="C-type lectin domain-containing protein" evidence="2">
    <location>
        <begin position="19"/>
        <end position="144"/>
    </location>
</feature>
<evidence type="ECO:0000256" key="1">
    <source>
        <dbReference type="ARBA" id="ARBA00023157"/>
    </source>
</evidence>
<evidence type="ECO:0000256" key="2">
    <source>
        <dbReference type="SAM" id="SignalP"/>
    </source>
</evidence>
<sequence>MKSIVVLAFFITFQSILACDDGWLSYNGHCYLFSHDIQSWIGSEGVCFHFGAYLAEIDDNAEDMFLQNFVNMFAKTYWVGGTDLSNEGDWIWANSKKHFSRTYDRWQGNEPNNKHGLENCLMLGSFGWNDSTCPSQVNYICEKN</sequence>
<protein>
    <recommendedName>
        <fullName evidence="3">C-type lectin domain-containing protein</fullName>
    </recommendedName>
</protein>
<dbReference type="EMBL" id="JAIWYP010000014">
    <property type="protein sequence ID" value="KAH3710599.1"/>
    <property type="molecule type" value="Genomic_DNA"/>
</dbReference>
<dbReference type="InterPro" id="IPR016186">
    <property type="entry name" value="C-type_lectin-like/link_sf"/>
</dbReference>
<dbReference type="PANTHER" id="PTHR22803">
    <property type="entry name" value="MANNOSE, PHOSPHOLIPASE, LECTIN RECEPTOR RELATED"/>
    <property type="match status" value="1"/>
</dbReference>
<feature type="domain" description="C-type lectin" evidence="3">
    <location>
        <begin position="26"/>
        <end position="142"/>
    </location>
</feature>
<dbReference type="AlphaFoldDB" id="A0A9D4BVE5"/>
<dbReference type="OrthoDB" id="6126523at2759"/>
<accession>A0A9D4BVE5</accession>
<organism evidence="4 5">
    <name type="scientific">Dreissena polymorpha</name>
    <name type="common">Zebra mussel</name>
    <name type="synonym">Mytilus polymorpha</name>
    <dbReference type="NCBI Taxonomy" id="45954"/>
    <lineage>
        <taxon>Eukaryota</taxon>
        <taxon>Metazoa</taxon>
        <taxon>Spiralia</taxon>
        <taxon>Lophotrochozoa</taxon>
        <taxon>Mollusca</taxon>
        <taxon>Bivalvia</taxon>
        <taxon>Autobranchia</taxon>
        <taxon>Heteroconchia</taxon>
        <taxon>Euheterodonta</taxon>
        <taxon>Imparidentia</taxon>
        <taxon>Neoheterodontei</taxon>
        <taxon>Myida</taxon>
        <taxon>Dreissenoidea</taxon>
        <taxon>Dreissenidae</taxon>
        <taxon>Dreissena</taxon>
    </lineage>
</organism>
<dbReference type="PROSITE" id="PS00615">
    <property type="entry name" value="C_TYPE_LECTIN_1"/>
    <property type="match status" value="1"/>
</dbReference>
<dbReference type="Pfam" id="PF00059">
    <property type="entry name" value="Lectin_C"/>
    <property type="match status" value="1"/>
</dbReference>
<evidence type="ECO:0000313" key="4">
    <source>
        <dbReference type="EMBL" id="KAH3710599.1"/>
    </source>
</evidence>
<dbReference type="SMART" id="SM00034">
    <property type="entry name" value="CLECT"/>
    <property type="match status" value="1"/>
</dbReference>
<proteinExistence type="predicted"/>
<dbReference type="InterPro" id="IPR001304">
    <property type="entry name" value="C-type_lectin-like"/>
</dbReference>
<dbReference type="InterPro" id="IPR018378">
    <property type="entry name" value="C-type_lectin_CS"/>
</dbReference>
<dbReference type="CDD" id="cd00037">
    <property type="entry name" value="CLECT"/>
    <property type="match status" value="1"/>
</dbReference>
<keyword evidence="5" id="KW-1185">Reference proteome</keyword>
<dbReference type="SUPFAM" id="SSF56436">
    <property type="entry name" value="C-type lectin-like"/>
    <property type="match status" value="1"/>
</dbReference>
<dbReference type="Gene3D" id="3.10.100.10">
    <property type="entry name" value="Mannose-Binding Protein A, subunit A"/>
    <property type="match status" value="1"/>
</dbReference>
<reference evidence="4" key="2">
    <citation type="submission" date="2020-11" db="EMBL/GenBank/DDBJ databases">
        <authorList>
            <person name="McCartney M.A."/>
            <person name="Auch B."/>
            <person name="Kono T."/>
            <person name="Mallez S."/>
            <person name="Becker A."/>
            <person name="Gohl D.M."/>
            <person name="Silverstein K.A.T."/>
            <person name="Koren S."/>
            <person name="Bechman K.B."/>
            <person name="Herman A."/>
            <person name="Abrahante J.E."/>
            <person name="Garbe J."/>
        </authorList>
    </citation>
    <scope>NUCLEOTIDE SEQUENCE</scope>
    <source>
        <strain evidence="4">Duluth1</strain>
        <tissue evidence="4">Whole animal</tissue>
    </source>
</reference>
<dbReference type="PROSITE" id="PS50041">
    <property type="entry name" value="C_TYPE_LECTIN_2"/>
    <property type="match status" value="1"/>
</dbReference>
<evidence type="ECO:0000259" key="3">
    <source>
        <dbReference type="PROSITE" id="PS50041"/>
    </source>
</evidence>
<name>A0A9D4BVE5_DREPO</name>
<keyword evidence="2" id="KW-0732">Signal</keyword>
<dbReference type="Proteomes" id="UP000828390">
    <property type="component" value="Unassembled WGS sequence"/>
</dbReference>
<dbReference type="InterPro" id="IPR050111">
    <property type="entry name" value="C-type_lectin/snaclec_domain"/>
</dbReference>
<reference evidence="4" key="1">
    <citation type="journal article" date="2019" name="bioRxiv">
        <title>The Genome of the Zebra Mussel, Dreissena polymorpha: A Resource for Invasive Species Research.</title>
        <authorList>
            <person name="McCartney M.A."/>
            <person name="Auch B."/>
            <person name="Kono T."/>
            <person name="Mallez S."/>
            <person name="Zhang Y."/>
            <person name="Obille A."/>
            <person name="Becker A."/>
            <person name="Abrahante J.E."/>
            <person name="Garbe J."/>
            <person name="Badalamenti J.P."/>
            <person name="Herman A."/>
            <person name="Mangelson H."/>
            <person name="Liachko I."/>
            <person name="Sullivan S."/>
            <person name="Sone E.D."/>
            <person name="Koren S."/>
            <person name="Silverstein K.A.T."/>
            <person name="Beckman K.B."/>
            <person name="Gohl D.M."/>
        </authorList>
    </citation>
    <scope>NUCLEOTIDE SEQUENCE</scope>
    <source>
        <strain evidence="4">Duluth1</strain>
        <tissue evidence="4">Whole animal</tissue>
    </source>
</reference>
<comment type="caution">
    <text evidence="4">The sequence shown here is derived from an EMBL/GenBank/DDBJ whole genome shotgun (WGS) entry which is preliminary data.</text>
</comment>
<feature type="signal peptide" evidence="2">
    <location>
        <begin position="1"/>
        <end position="18"/>
    </location>
</feature>
<dbReference type="InterPro" id="IPR016187">
    <property type="entry name" value="CTDL_fold"/>
</dbReference>